<dbReference type="PANTHER" id="PTHR46796">
    <property type="entry name" value="HTH-TYPE TRANSCRIPTIONAL ACTIVATOR RHAS-RELATED"/>
    <property type="match status" value="1"/>
</dbReference>
<accession>A0ABT0HTF5</accession>
<gene>
    <name evidence="5" type="ORF">M0L20_24785</name>
</gene>
<keyword evidence="2" id="KW-0238">DNA-binding</keyword>
<keyword evidence="6" id="KW-1185">Reference proteome</keyword>
<proteinExistence type="predicted"/>
<dbReference type="InterPro" id="IPR046532">
    <property type="entry name" value="DUF6597"/>
</dbReference>
<keyword evidence="3" id="KW-0804">Transcription</keyword>
<dbReference type="Gene3D" id="1.10.10.60">
    <property type="entry name" value="Homeodomain-like"/>
    <property type="match status" value="1"/>
</dbReference>
<dbReference type="Pfam" id="PF12833">
    <property type="entry name" value="HTH_18"/>
    <property type="match status" value="1"/>
</dbReference>
<dbReference type="Proteomes" id="UP001202180">
    <property type="component" value="Unassembled WGS sequence"/>
</dbReference>
<dbReference type="RefSeq" id="WP_248479787.1">
    <property type="nucleotide sequence ID" value="NZ_JALPRF010000006.1"/>
</dbReference>
<comment type="caution">
    <text evidence="5">The sequence shown here is derived from an EMBL/GenBank/DDBJ whole genome shotgun (WGS) entry which is preliminary data.</text>
</comment>
<dbReference type="SMART" id="SM00342">
    <property type="entry name" value="HTH_ARAC"/>
    <property type="match status" value="1"/>
</dbReference>
<dbReference type="InterPro" id="IPR018060">
    <property type="entry name" value="HTH_AraC"/>
</dbReference>
<dbReference type="Pfam" id="PF20240">
    <property type="entry name" value="DUF6597"/>
    <property type="match status" value="1"/>
</dbReference>
<evidence type="ECO:0000256" key="1">
    <source>
        <dbReference type="ARBA" id="ARBA00023015"/>
    </source>
</evidence>
<dbReference type="InterPro" id="IPR050204">
    <property type="entry name" value="AraC_XylS_family_regulators"/>
</dbReference>
<name>A0ABT0HTF5_9BACT</name>
<reference evidence="5 6" key="1">
    <citation type="submission" date="2022-04" db="EMBL/GenBank/DDBJ databases">
        <title>Spirosoma sp. strain RP8 genome sequencing and assembly.</title>
        <authorList>
            <person name="Jung Y."/>
        </authorList>
    </citation>
    <scope>NUCLEOTIDE SEQUENCE [LARGE SCALE GENOMIC DNA]</scope>
    <source>
        <strain evidence="5 6">RP8</strain>
    </source>
</reference>
<evidence type="ECO:0000313" key="6">
    <source>
        <dbReference type="Proteomes" id="UP001202180"/>
    </source>
</evidence>
<keyword evidence="1" id="KW-0805">Transcription regulation</keyword>
<dbReference type="EMBL" id="JALPRF010000006">
    <property type="protein sequence ID" value="MCK8495112.1"/>
    <property type="molecule type" value="Genomic_DNA"/>
</dbReference>
<dbReference type="PROSITE" id="PS01124">
    <property type="entry name" value="HTH_ARAC_FAMILY_2"/>
    <property type="match status" value="1"/>
</dbReference>
<protein>
    <submittedName>
        <fullName evidence="5">Helix-turn-helix domain-containing protein</fullName>
    </submittedName>
</protein>
<evidence type="ECO:0000256" key="2">
    <source>
        <dbReference type="ARBA" id="ARBA00023125"/>
    </source>
</evidence>
<evidence type="ECO:0000259" key="4">
    <source>
        <dbReference type="PROSITE" id="PS01124"/>
    </source>
</evidence>
<sequence length="282" mass="31905">MNTDDASIEQVLLPDERLTDVVRHIYCIRQSAQAPTIQKQLVPNYEMMLIVNFGPAITASVADYTWVVERSAVLGPLNKLLRYTVPPDADMMVVVFTLNGFYRLVGQPIHSLRSEADADIGMRLNDETFAELWAQLKAMPSLADRLDLLNAYLLLHMAPADEDSLSILEGVVLFDNVAIDPVKVIAETRQLSTRSVQLRFQTNLGVSAKELARFLRFKKMVTELITQYPASPDWANLVFVHGYHDQSHLIRDFQQFMGLSPTEFLQQLASQEICISQPGKYY</sequence>
<evidence type="ECO:0000256" key="3">
    <source>
        <dbReference type="ARBA" id="ARBA00023163"/>
    </source>
</evidence>
<evidence type="ECO:0000313" key="5">
    <source>
        <dbReference type="EMBL" id="MCK8495112.1"/>
    </source>
</evidence>
<organism evidence="5 6">
    <name type="scientific">Spirosoma liriopis</name>
    <dbReference type="NCBI Taxonomy" id="2937440"/>
    <lineage>
        <taxon>Bacteria</taxon>
        <taxon>Pseudomonadati</taxon>
        <taxon>Bacteroidota</taxon>
        <taxon>Cytophagia</taxon>
        <taxon>Cytophagales</taxon>
        <taxon>Cytophagaceae</taxon>
        <taxon>Spirosoma</taxon>
    </lineage>
</organism>
<feature type="domain" description="HTH araC/xylS-type" evidence="4">
    <location>
        <begin position="182"/>
        <end position="267"/>
    </location>
</feature>